<comment type="similarity">
    <text evidence="2 12">Belongs to the ATPase protein 8 family.</text>
</comment>
<evidence type="ECO:0000256" key="1">
    <source>
        <dbReference type="ARBA" id="ARBA00004304"/>
    </source>
</evidence>
<evidence type="ECO:0000256" key="9">
    <source>
        <dbReference type="ARBA" id="ARBA00023065"/>
    </source>
</evidence>
<evidence type="ECO:0000256" key="8">
    <source>
        <dbReference type="ARBA" id="ARBA00022989"/>
    </source>
</evidence>
<evidence type="ECO:0000256" key="6">
    <source>
        <dbReference type="ARBA" id="ARBA00022692"/>
    </source>
</evidence>
<comment type="subunit">
    <text evidence="3">F-type ATPases have 2 components, CF(1) - the catalytic core - and CF(0) - the membrane proton channel.</text>
</comment>
<keyword evidence="9 12" id="KW-0406">Ion transport</keyword>
<feature type="transmembrane region" description="Helical" evidence="13">
    <location>
        <begin position="12"/>
        <end position="33"/>
    </location>
</feature>
<dbReference type="GO" id="GO:0045259">
    <property type="term" value="C:proton-transporting ATP synthase complex"/>
    <property type="evidence" value="ECO:0007669"/>
    <property type="project" value="UniProtKB-KW"/>
</dbReference>
<evidence type="ECO:0000256" key="11">
    <source>
        <dbReference type="ARBA" id="ARBA00023136"/>
    </source>
</evidence>
<dbReference type="EMBL" id="KX943369">
    <property type="protein sequence ID" value="APX39443.1"/>
    <property type="molecule type" value="Genomic_DNA"/>
</dbReference>
<evidence type="ECO:0000313" key="14">
    <source>
        <dbReference type="EMBL" id="APX39443.1"/>
    </source>
</evidence>
<comment type="subcellular location">
    <subcellularLocation>
        <location evidence="1 12">Mitochondrion membrane</location>
        <topology evidence="1 12">Single-pass membrane protein</topology>
    </subcellularLocation>
</comment>
<evidence type="ECO:0000256" key="3">
    <source>
        <dbReference type="ARBA" id="ARBA00011291"/>
    </source>
</evidence>
<reference evidence="14" key="2">
    <citation type="submission" date="2016-10" db="EMBL/GenBank/DDBJ databases">
        <authorList>
            <person name="Gomez-Rodriguez C."/>
            <person name="Crampton-Platt A."/>
            <person name="Timmermans M.J.T.N."/>
            <person name="Baselga A."/>
            <person name="Vogler A.P."/>
        </authorList>
    </citation>
    <scope>NUCLEOTIDE SEQUENCE</scope>
</reference>
<organism evidence="14">
    <name type="scientific">Hydrothassa glabra</name>
    <dbReference type="NCBI Taxonomy" id="1425572"/>
    <lineage>
        <taxon>Eukaryota</taxon>
        <taxon>Metazoa</taxon>
        <taxon>Ecdysozoa</taxon>
        <taxon>Arthropoda</taxon>
        <taxon>Hexapoda</taxon>
        <taxon>Insecta</taxon>
        <taxon>Pterygota</taxon>
        <taxon>Neoptera</taxon>
        <taxon>Endopterygota</taxon>
        <taxon>Coleoptera</taxon>
        <taxon>Polyphaga</taxon>
        <taxon>Cucujiformia</taxon>
        <taxon>Chrysomeloidea</taxon>
        <taxon>Chrysomelidae</taxon>
        <taxon>Chrysomelinae</taxon>
        <taxon>Chrysomelini</taxon>
        <taxon>Hydrothassa</taxon>
    </lineage>
</organism>
<dbReference type="Pfam" id="PF00895">
    <property type="entry name" value="ATP-synt_8"/>
    <property type="match status" value="1"/>
</dbReference>
<dbReference type="GO" id="GO:0015986">
    <property type="term" value="P:proton motive force-driven ATP synthesis"/>
    <property type="evidence" value="ECO:0007669"/>
    <property type="project" value="InterPro"/>
</dbReference>
<name>A0A1P8NMA9_9CUCU</name>
<protein>
    <recommendedName>
        <fullName evidence="12">ATP synthase complex subunit 8</fullName>
    </recommendedName>
</protein>
<evidence type="ECO:0000256" key="13">
    <source>
        <dbReference type="SAM" id="Phobius"/>
    </source>
</evidence>
<evidence type="ECO:0000256" key="7">
    <source>
        <dbReference type="ARBA" id="ARBA00022781"/>
    </source>
</evidence>
<keyword evidence="5 12" id="KW-0138">CF(0)</keyword>
<evidence type="ECO:0000256" key="10">
    <source>
        <dbReference type="ARBA" id="ARBA00023128"/>
    </source>
</evidence>
<keyword evidence="10 12" id="KW-0496">Mitochondrion</keyword>
<dbReference type="GO" id="GO:0031966">
    <property type="term" value="C:mitochondrial membrane"/>
    <property type="evidence" value="ECO:0007669"/>
    <property type="project" value="UniProtKB-SubCell"/>
</dbReference>
<dbReference type="AlphaFoldDB" id="A0A1P8NMA9"/>
<accession>A0A1P8NMA9</accession>
<evidence type="ECO:0000256" key="5">
    <source>
        <dbReference type="ARBA" id="ARBA00022547"/>
    </source>
</evidence>
<evidence type="ECO:0000256" key="12">
    <source>
        <dbReference type="RuleBase" id="RU003661"/>
    </source>
</evidence>
<keyword evidence="8 13" id="KW-1133">Transmembrane helix</keyword>
<keyword evidence="7 12" id="KW-0375">Hydrogen ion transport</keyword>
<keyword evidence="6 12" id="KW-0812">Transmembrane</keyword>
<proteinExistence type="inferred from homology"/>
<geneLocation type="mitochondrion" evidence="14"/>
<gene>
    <name evidence="14" type="primary">atp8</name>
</gene>
<evidence type="ECO:0000256" key="4">
    <source>
        <dbReference type="ARBA" id="ARBA00022448"/>
    </source>
</evidence>
<keyword evidence="11 13" id="KW-0472">Membrane</keyword>
<keyword evidence="4 12" id="KW-0813">Transport</keyword>
<sequence length="51" mass="6474">MPQMMPLNWLILMFYFISIFLMFNIQNYFLFLYSKQIKKTSHKNISFTWKW</sequence>
<evidence type="ECO:0000256" key="2">
    <source>
        <dbReference type="ARBA" id="ARBA00008892"/>
    </source>
</evidence>
<dbReference type="InterPro" id="IPR001421">
    <property type="entry name" value="ATP8_metazoa"/>
</dbReference>
<reference evidence="14" key="1">
    <citation type="journal article" date="2015" name="Methods Ecol Evol">
        <title>Validating the power of mitochondrial metagenomics for community ecology and phylogenetics of complex assemblages.</title>
        <authorList>
            <person name="Gomez-Rodriguez C."/>
            <person name="Crampton-Platt A."/>
            <person name="Timmermans M.J.T.N."/>
            <person name="Baselga A."/>
            <person name="Vogler A.P."/>
        </authorList>
    </citation>
    <scope>NUCLEOTIDE SEQUENCE</scope>
</reference>
<dbReference type="GO" id="GO:0015078">
    <property type="term" value="F:proton transmembrane transporter activity"/>
    <property type="evidence" value="ECO:0007669"/>
    <property type="project" value="InterPro"/>
</dbReference>